<name>H2XQH6_CIOIN</name>
<dbReference type="Proteomes" id="UP000008144">
    <property type="component" value="Unassembled WGS sequence"/>
</dbReference>
<organism evidence="1 2">
    <name type="scientific">Ciona intestinalis</name>
    <name type="common">Transparent sea squirt</name>
    <name type="synonym">Ascidia intestinalis</name>
    <dbReference type="NCBI Taxonomy" id="7719"/>
    <lineage>
        <taxon>Eukaryota</taxon>
        <taxon>Metazoa</taxon>
        <taxon>Chordata</taxon>
        <taxon>Tunicata</taxon>
        <taxon>Ascidiacea</taxon>
        <taxon>Phlebobranchia</taxon>
        <taxon>Cionidae</taxon>
        <taxon>Ciona</taxon>
    </lineage>
</organism>
<protein>
    <submittedName>
        <fullName evidence="1">Uncharacterized protein</fullName>
    </submittedName>
</protein>
<reference evidence="1" key="3">
    <citation type="submission" date="2025-09" db="UniProtKB">
        <authorList>
            <consortium name="Ensembl"/>
        </authorList>
    </citation>
    <scope>IDENTIFICATION</scope>
</reference>
<dbReference type="Ensembl" id="ENSCINT00000033581.1">
    <property type="protein sequence ID" value="ENSCINP00000031910.1"/>
    <property type="gene ID" value="ENSCING00000020300.1"/>
</dbReference>
<reference evidence="2" key="1">
    <citation type="journal article" date="2002" name="Science">
        <title>The draft genome of Ciona intestinalis: insights into chordate and vertebrate origins.</title>
        <authorList>
            <person name="Dehal P."/>
            <person name="Satou Y."/>
            <person name="Campbell R.K."/>
            <person name="Chapman J."/>
            <person name="Degnan B."/>
            <person name="De Tomaso A."/>
            <person name="Davidson B."/>
            <person name="Di Gregorio A."/>
            <person name="Gelpke M."/>
            <person name="Goodstein D.M."/>
            <person name="Harafuji N."/>
            <person name="Hastings K.E."/>
            <person name="Ho I."/>
            <person name="Hotta K."/>
            <person name="Huang W."/>
            <person name="Kawashima T."/>
            <person name="Lemaire P."/>
            <person name="Martinez D."/>
            <person name="Meinertzhagen I.A."/>
            <person name="Necula S."/>
            <person name="Nonaka M."/>
            <person name="Putnam N."/>
            <person name="Rash S."/>
            <person name="Saiga H."/>
            <person name="Satake M."/>
            <person name="Terry A."/>
            <person name="Yamada L."/>
            <person name="Wang H.G."/>
            <person name="Awazu S."/>
            <person name="Azumi K."/>
            <person name="Boore J."/>
            <person name="Branno M."/>
            <person name="Chin-Bow S."/>
            <person name="DeSantis R."/>
            <person name="Doyle S."/>
            <person name="Francino P."/>
            <person name="Keys D.N."/>
            <person name="Haga S."/>
            <person name="Hayashi H."/>
            <person name="Hino K."/>
            <person name="Imai K.S."/>
            <person name="Inaba K."/>
            <person name="Kano S."/>
            <person name="Kobayashi K."/>
            <person name="Kobayashi M."/>
            <person name="Lee B.I."/>
            <person name="Makabe K.W."/>
            <person name="Manohar C."/>
            <person name="Matassi G."/>
            <person name="Medina M."/>
            <person name="Mochizuki Y."/>
            <person name="Mount S."/>
            <person name="Morishita T."/>
            <person name="Miura S."/>
            <person name="Nakayama A."/>
            <person name="Nishizaka S."/>
            <person name="Nomoto H."/>
            <person name="Ohta F."/>
            <person name="Oishi K."/>
            <person name="Rigoutsos I."/>
            <person name="Sano M."/>
            <person name="Sasaki A."/>
            <person name="Sasakura Y."/>
            <person name="Shoguchi E."/>
            <person name="Shin-i T."/>
            <person name="Spagnuolo A."/>
            <person name="Stainier D."/>
            <person name="Suzuki M.M."/>
            <person name="Tassy O."/>
            <person name="Takatori N."/>
            <person name="Tokuoka M."/>
            <person name="Yagi K."/>
            <person name="Yoshizaki F."/>
            <person name="Wada S."/>
            <person name="Zhang C."/>
            <person name="Hyatt P.D."/>
            <person name="Larimer F."/>
            <person name="Detter C."/>
            <person name="Doggett N."/>
            <person name="Glavina T."/>
            <person name="Hawkins T."/>
            <person name="Richardson P."/>
            <person name="Lucas S."/>
            <person name="Kohara Y."/>
            <person name="Levine M."/>
            <person name="Satoh N."/>
            <person name="Rokhsar D.S."/>
        </authorList>
    </citation>
    <scope>NUCLEOTIDE SEQUENCE [LARGE SCALE GENOMIC DNA]</scope>
</reference>
<dbReference type="AlphaFoldDB" id="H2XQH6"/>
<evidence type="ECO:0000313" key="2">
    <source>
        <dbReference type="Proteomes" id="UP000008144"/>
    </source>
</evidence>
<dbReference type="HOGENOM" id="CLU_2909898_0_0_1"/>
<keyword evidence="2" id="KW-1185">Reference proteome</keyword>
<sequence>TTLCINAETKTEEILSWNDSKKNVTGSNNFHISPNKNPIYMFGCLHIKVSSKTGDFDFGLSS</sequence>
<evidence type="ECO:0000313" key="1">
    <source>
        <dbReference type="Ensembl" id="ENSCINP00000031910.1"/>
    </source>
</evidence>
<reference evidence="1" key="2">
    <citation type="submission" date="2025-08" db="UniProtKB">
        <authorList>
            <consortium name="Ensembl"/>
        </authorList>
    </citation>
    <scope>IDENTIFICATION</scope>
</reference>
<proteinExistence type="predicted"/>
<dbReference type="InParanoid" id="H2XQH6"/>
<accession>H2XQH6</accession>